<evidence type="ECO:0000313" key="20">
    <source>
        <dbReference type="EMBL" id="SDP80895.1"/>
    </source>
</evidence>
<dbReference type="Gene3D" id="3.30.56.10">
    <property type="match status" value="2"/>
</dbReference>
<dbReference type="InterPro" id="IPR005121">
    <property type="entry name" value="Fdx_antiC-bd"/>
</dbReference>
<dbReference type="Pfam" id="PF03484">
    <property type="entry name" value="B5"/>
    <property type="match status" value="1"/>
</dbReference>
<dbReference type="SMART" id="SM00896">
    <property type="entry name" value="FDX-ACB"/>
    <property type="match status" value="1"/>
</dbReference>
<evidence type="ECO:0000256" key="12">
    <source>
        <dbReference type="ARBA" id="ARBA00022917"/>
    </source>
</evidence>
<dbReference type="HAMAP" id="MF_00283">
    <property type="entry name" value="Phe_tRNA_synth_beta1"/>
    <property type="match status" value="1"/>
</dbReference>
<dbReference type="SUPFAM" id="SSF55681">
    <property type="entry name" value="Class II aaRS and biotin synthetases"/>
    <property type="match status" value="1"/>
</dbReference>
<dbReference type="GO" id="GO:0006432">
    <property type="term" value="P:phenylalanyl-tRNA aminoacylation"/>
    <property type="evidence" value="ECO:0007669"/>
    <property type="project" value="UniProtKB-UniRule"/>
</dbReference>
<dbReference type="FunFam" id="3.50.40.10:FF:000001">
    <property type="entry name" value="Phenylalanine--tRNA ligase beta subunit"/>
    <property type="match status" value="1"/>
</dbReference>
<proteinExistence type="inferred from homology"/>
<keyword evidence="4 15" id="KW-0963">Cytoplasm</keyword>
<dbReference type="InterPro" id="IPR045060">
    <property type="entry name" value="Phe-tRNA-ligase_IIc_bsu"/>
</dbReference>
<dbReference type="Gene3D" id="3.50.40.10">
    <property type="entry name" value="Phenylalanyl-trna Synthetase, Chain B, domain 3"/>
    <property type="match status" value="1"/>
</dbReference>
<dbReference type="STRING" id="504798.SAMN05421871_104396"/>
<dbReference type="GO" id="GO:0000287">
    <property type="term" value="F:magnesium ion binding"/>
    <property type="evidence" value="ECO:0007669"/>
    <property type="project" value="UniProtKB-UniRule"/>
</dbReference>
<feature type="domain" description="TRNA-binding" evidence="17">
    <location>
        <begin position="44"/>
        <end position="167"/>
    </location>
</feature>
<sequence>MRIPVSWLIQQLELTEEHRDLTAEQIADAFVRVGMEVEEISTLGPVTGPLVVGRVAEIEELTEFKKPIRFVTVELGDPEDVDSDDPDALPASTQVICGATNFVEGDLVVVALPGAVLPGDFKITARETYGRVSKGMICSARELNLGDDHAGIMVLPTGETAPGDDAIDLLGLTDKVIELALTPDRGYCFSVRGLARELACAFDLRMIDPAAIEVPEADSESVPVTIEDSDGCARFVVRRVTGVDPTAPTPWWIHRRLMLAGIRSISLAVDITNYVMLEMGQPMHAFDTTKLKGGLSIRRAKAGEKLVTLDDVTRTLDPDDIVVCDQTGPISLAGVMGGASTEVSAESTDILLEAAIWDPASIARAVRRHKLPSEASKRFERVVDPALPPAALERAARLLREHGEGSIQPGRTDVGNPTAPAALTMAMDLPDRVAGIRYDRGVTVSRLQQIGCLVDFGTGEDGKPSVTVHPPTWRADLTQPADLVEEVLRLQGYDTIPSVLPPAPAGQGLSPKQRRQRAVSRSLAEAGYVEVLPFPFVAKTVWDQLGLAEDDIRRRTLSVSNPLEADRAELASTLLPGMLDVLSRNVSRGAKDVAIFHIGQVVLPRTERVPMPEVGVEGRPSDEDLLQLNGTLPVQPAHVAVVLAGHRQRAGWWGKGEQASWADAVEAAKTVARAAGVELTVHKADLAPWHPGRCAQLRVGGFPVGHAGELHPKVTEAMGLPARTCAMEIDLDALPLTERRPVPRVSPYPPVLLDVALVVDDEVPAEELSDALRAGGGELLEDLSLFDVYTGEQVGEGKRSLAYSLRFRAADRTLKVDEATAARDAAVATAAERFGAALRA</sequence>
<evidence type="ECO:0000313" key="21">
    <source>
        <dbReference type="Proteomes" id="UP000199651"/>
    </source>
</evidence>
<evidence type="ECO:0000259" key="17">
    <source>
        <dbReference type="PROSITE" id="PS50886"/>
    </source>
</evidence>
<dbReference type="Pfam" id="PF17759">
    <property type="entry name" value="tRNA_synthFbeta"/>
    <property type="match status" value="1"/>
</dbReference>
<evidence type="ECO:0000256" key="3">
    <source>
        <dbReference type="ARBA" id="ARBA00011209"/>
    </source>
</evidence>
<evidence type="ECO:0000256" key="16">
    <source>
        <dbReference type="PROSITE-ProRule" id="PRU00209"/>
    </source>
</evidence>
<comment type="cofactor">
    <cofactor evidence="15">
        <name>Mg(2+)</name>
        <dbReference type="ChEBI" id="CHEBI:18420"/>
    </cofactor>
    <text evidence="15">Binds 2 magnesium ions per tetramer.</text>
</comment>
<keyword evidence="12 15" id="KW-0648">Protein biosynthesis</keyword>
<dbReference type="SUPFAM" id="SSF56037">
    <property type="entry name" value="PheT/TilS domain"/>
    <property type="match status" value="1"/>
</dbReference>
<evidence type="ECO:0000256" key="11">
    <source>
        <dbReference type="ARBA" id="ARBA00022884"/>
    </source>
</evidence>
<dbReference type="OrthoDB" id="9805455at2"/>
<dbReference type="GO" id="GO:0009328">
    <property type="term" value="C:phenylalanine-tRNA ligase complex"/>
    <property type="evidence" value="ECO:0007669"/>
    <property type="project" value="TreeGrafter"/>
</dbReference>
<evidence type="ECO:0000256" key="2">
    <source>
        <dbReference type="ARBA" id="ARBA00008653"/>
    </source>
</evidence>
<dbReference type="EMBL" id="FNJB01000015">
    <property type="protein sequence ID" value="SDP80895.1"/>
    <property type="molecule type" value="Genomic_DNA"/>
</dbReference>
<evidence type="ECO:0000259" key="19">
    <source>
        <dbReference type="PROSITE" id="PS51483"/>
    </source>
</evidence>
<feature type="binding site" evidence="15">
    <location>
        <position position="485"/>
    </location>
    <ligand>
        <name>Mg(2+)</name>
        <dbReference type="ChEBI" id="CHEBI:18420"/>
        <note>shared with alpha subunit</note>
    </ligand>
</feature>
<evidence type="ECO:0000256" key="4">
    <source>
        <dbReference type="ARBA" id="ARBA00022490"/>
    </source>
</evidence>
<keyword evidence="9 15" id="KW-0067">ATP-binding</keyword>
<evidence type="ECO:0000256" key="5">
    <source>
        <dbReference type="ARBA" id="ARBA00022555"/>
    </source>
</evidence>
<dbReference type="PROSITE" id="PS50886">
    <property type="entry name" value="TRBD"/>
    <property type="match status" value="1"/>
</dbReference>
<keyword evidence="10 15" id="KW-0460">Magnesium</keyword>
<keyword evidence="8 15" id="KW-0547">Nucleotide-binding</keyword>
<keyword evidence="6 15" id="KW-0436">Ligase</keyword>
<dbReference type="InterPro" id="IPR020825">
    <property type="entry name" value="Phe-tRNA_synthase-like_B3/B4"/>
</dbReference>
<dbReference type="PANTHER" id="PTHR10947:SF0">
    <property type="entry name" value="PHENYLALANINE--TRNA LIGASE BETA SUBUNIT"/>
    <property type="match status" value="1"/>
</dbReference>
<dbReference type="CDD" id="cd02796">
    <property type="entry name" value="tRNA_bind_bactPheRS"/>
    <property type="match status" value="1"/>
</dbReference>
<dbReference type="CDD" id="cd00769">
    <property type="entry name" value="PheRS_beta_core"/>
    <property type="match status" value="1"/>
</dbReference>
<reference evidence="21" key="1">
    <citation type="submission" date="2016-10" db="EMBL/GenBank/DDBJ databases">
        <authorList>
            <person name="Varghese N."/>
            <person name="Submissions S."/>
        </authorList>
    </citation>
    <scope>NUCLEOTIDE SEQUENCE [LARGE SCALE GENOMIC DNA]</scope>
    <source>
        <strain evidence="21">IBRC-M 10655</strain>
    </source>
</reference>
<evidence type="ECO:0000259" key="18">
    <source>
        <dbReference type="PROSITE" id="PS51447"/>
    </source>
</evidence>
<dbReference type="Gene3D" id="3.30.930.10">
    <property type="entry name" value="Bira Bifunctional Protein, Domain 2"/>
    <property type="match status" value="1"/>
</dbReference>
<dbReference type="PROSITE" id="PS51483">
    <property type="entry name" value="B5"/>
    <property type="match status" value="1"/>
</dbReference>
<dbReference type="InterPro" id="IPR005146">
    <property type="entry name" value="B3/B4_tRNA-bd"/>
</dbReference>
<dbReference type="Pfam" id="PF01588">
    <property type="entry name" value="tRNA_bind"/>
    <property type="match status" value="1"/>
</dbReference>
<dbReference type="InterPro" id="IPR012340">
    <property type="entry name" value="NA-bd_OB-fold"/>
</dbReference>
<keyword evidence="21" id="KW-1185">Reference proteome</keyword>
<feature type="domain" description="FDX-ACB" evidence="18">
    <location>
        <begin position="746"/>
        <end position="839"/>
    </location>
</feature>
<dbReference type="InterPro" id="IPR041616">
    <property type="entry name" value="PheRS_beta_core"/>
</dbReference>
<dbReference type="FunFam" id="3.30.930.10:FF:000130">
    <property type="entry name" value="Phenylalanine--tRNA ligase beta subunit"/>
    <property type="match status" value="1"/>
</dbReference>
<dbReference type="Pfam" id="PF03147">
    <property type="entry name" value="FDX-ACB"/>
    <property type="match status" value="1"/>
</dbReference>
<dbReference type="InterPro" id="IPR005147">
    <property type="entry name" value="tRNA_synthase_B5-dom"/>
</dbReference>
<keyword evidence="5 16" id="KW-0820">tRNA-binding</keyword>
<dbReference type="InterPro" id="IPR002547">
    <property type="entry name" value="tRNA-bd_dom"/>
</dbReference>
<dbReference type="RefSeq" id="WP_091383233.1">
    <property type="nucleotide sequence ID" value="NZ_FNDV01000004.1"/>
</dbReference>
<evidence type="ECO:0000256" key="13">
    <source>
        <dbReference type="ARBA" id="ARBA00023146"/>
    </source>
</evidence>
<dbReference type="InterPro" id="IPR004532">
    <property type="entry name" value="Phe-tRNA-ligase_IIc_bsu_bact"/>
</dbReference>
<dbReference type="InterPro" id="IPR036690">
    <property type="entry name" value="Fdx_antiC-bd_sf"/>
</dbReference>
<dbReference type="InterPro" id="IPR033714">
    <property type="entry name" value="tRNA_bind_bactPheRS"/>
</dbReference>
<keyword evidence="13 15" id="KW-0030">Aminoacyl-tRNA synthetase</keyword>
<dbReference type="SUPFAM" id="SSF54991">
    <property type="entry name" value="Anticodon-binding domain of PheRS"/>
    <property type="match status" value="1"/>
</dbReference>
<dbReference type="GO" id="GO:0000049">
    <property type="term" value="F:tRNA binding"/>
    <property type="evidence" value="ECO:0007669"/>
    <property type="project" value="UniProtKB-UniRule"/>
</dbReference>
<evidence type="ECO:0000256" key="10">
    <source>
        <dbReference type="ARBA" id="ARBA00022842"/>
    </source>
</evidence>
<evidence type="ECO:0000256" key="15">
    <source>
        <dbReference type="HAMAP-Rule" id="MF_00283"/>
    </source>
</evidence>
<evidence type="ECO:0000256" key="1">
    <source>
        <dbReference type="ARBA" id="ARBA00004496"/>
    </source>
</evidence>
<dbReference type="Proteomes" id="UP000199651">
    <property type="component" value="Unassembled WGS sequence"/>
</dbReference>
<comment type="subcellular location">
    <subcellularLocation>
        <location evidence="1 15">Cytoplasm</location>
    </subcellularLocation>
</comment>
<evidence type="ECO:0000256" key="14">
    <source>
        <dbReference type="ARBA" id="ARBA00049255"/>
    </source>
</evidence>
<dbReference type="NCBIfam" id="TIGR00472">
    <property type="entry name" value="pheT_bact"/>
    <property type="match status" value="1"/>
</dbReference>
<dbReference type="SUPFAM" id="SSF46955">
    <property type="entry name" value="Putative DNA-binding domain"/>
    <property type="match status" value="1"/>
</dbReference>
<dbReference type="SMART" id="SM00874">
    <property type="entry name" value="B5"/>
    <property type="match status" value="1"/>
</dbReference>
<dbReference type="Gene3D" id="2.40.50.140">
    <property type="entry name" value="Nucleic acid-binding proteins"/>
    <property type="match status" value="1"/>
</dbReference>
<comment type="catalytic activity">
    <reaction evidence="14 15">
        <text>tRNA(Phe) + L-phenylalanine + ATP = L-phenylalanyl-tRNA(Phe) + AMP + diphosphate + H(+)</text>
        <dbReference type="Rhea" id="RHEA:19413"/>
        <dbReference type="Rhea" id="RHEA-COMP:9668"/>
        <dbReference type="Rhea" id="RHEA-COMP:9699"/>
        <dbReference type="ChEBI" id="CHEBI:15378"/>
        <dbReference type="ChEBI" id="CHEBI:30616"/>
        <dbReference type="ChEBI" id="CHEBI:33019"/>
        <dbReference type="ChEBI" id="CHEBI:58095"/>
        <dbReference type="ChEBI" id="CHEBI:78442"/>
        <dbReference type="ChEBI" id="CHEBI:78531"/>
        <dbReference type="ChEBI" id="CHEBI:456215"/>
        <dbReference type="EC" id="6.1.1.20"/>
    </reaction>
</comment>
<feature type="binding site" evidence="15">
    <location>
        <position position="486"/>
    </location>
    <ligand>
        <name>Mg(2+)</name>
        <dbReference type="ChEBI" id="CHEBI:18420"/>
        <note>shared with alpha subunit</note>
    </ligand>
</feature>
<evidence type="ECO:0000256" key="8">
    <source>
        <dbReference type="ARBA" id="ARBA00022741"/>
    </source>
</evidence>
<dbReference type="PROSITE" id="PS51447">
    <property type="entry name" value="FDX_ACB"/>
    <property type="match status" value="1"/>
</dbReference>
<name>A0A1H0VRV3_9PSEU</name>
<dbReference type="Pfam" id="PF03483">
    <property type="entry name" value="B3_4"/>
    <property type="match status" value="1"/>
</dbReference>
<dbReference type="SUPFAM" id="SSF50249">
    <property type="entry name" value="Nucleic acid-binding proteins"/>
    <property type="match status" value="1"/>
</dbReference>
<dbReference type="EC" id="6.1.1.20" evidence="15"/>
<dbReference type="FunFam" id="3.30.70.380:FF:000001">
    <property type="entry name" value="Phenylalanine--tRNA ligase beta subunit"/>
    <property type="match status" value="1"/>
</dbReference>
<comment type="similarity">
    <text evidence="2 15">Belongs to the phenylalanyl-tRNA synthetase beta subunit family. Type 1 subfamily.</text>
</comment>
<protein>
    <recommendedName>
        <fullName evidence="15">Phenylalanine--tRNA ligase beta subunit</fullName>
        <ecNumber evidence="15">6.1.1.20</ecNumber>
    </recommendedName>
    <alternativeName>
        <fullName evidence="15">Phenylalanyl-tRNA synthetase beta subunit</fullName>
        <shortName evidence="15">PheRS</shortName>
    </alternativeName>
</protein>
<dbReference type="InterPro" id="IPR045864">
    <property type="entry name" value="aa-tRNA-synth_II/BPL/LPL"/>
</dbReference>
<dbReference type="GO" id="GO:0005524">
    <property type="term" value="F:ATP binding"/>
    <property type="evidence" value="ECO:0007669"/>
    <property type="project" value="UniProtKB-UniRule"/>
</dbReference>
<evidence type="ECO:0000256" key="7">
    <source>
        <dbReference type="ARBA" id="ARBA00022723"/>
    </source>
</evidence>
<dbReference type="InterPro" id="IPR009061">
    <property type="entry name" value="DNA-bd_dom_put_sf"/>
</dbReference>
<evidence type="ECO:0000256" key="6">
    <source>
        <dbReference type="ARBA" id="ARBA00022598"/>
    </source>
</evidence>
<dbReference type="Gene3D" id="3.30.70.380">
    <property type="entry name" value="Ferrodoxin-fold anticodon-binding domain"/>
    <property type="match status" value="1"/>
</dbReference>
<evidence type="ECO:0000256" key="9">
    <source>
        <dbReference type="ARBA" id="ARBA00022840"/>
    </source>
</evidence>
<keyword evidence="7 15" id="KW-0479">Metal-binding</keyword>
<feature type="binding site" evidence="15">
    <location>
        <position position="482"/>
    </location>
    <ligand>
        <name>Mg(2+)</name>
        <dbReference type="ChEBI" id="CHEBI:18420"/>
        <note>shared with alpha subunit</note>
    </ligand>
</feature>
<accession>A0A1H0VRV3</accession>
<feature type="domain" description="B5" evidence="19">
    <location>
        <begin position="418"/>
        <end position="498"/>
    </location>
</feature>
<keyword evidence="11 16" id="KW-0694">RNA-binding</keyword>
<dbReference type="SMART" id="SM00873">
    <property type="entry name" value="B3_4"/>
    <property type="match status" value="1"/>
</dbReference>
<dbReference type="GO" id="GO:0004826">
    <property type="term" value="F:phenylalanine-tRNA ligase activity"/>
    <property type="evidence" value="ECO:0007669"/>
    <property type="project" value="UniProtKB-UniRule"/>
</dbReference>
<organism evidence="20 21">
    <name type="scientific">Actinokineospora alba</name>
    <dbReference type="NCBI Taxonomy" id="504798"/>
    <lineage>
        <taxon>Bacteria</taxon>
        <taxon>Bacillati</taxon>
        <taxon>Actinomycetota</taxon>
        <taxon>Actinomycetes</taxon>
        <taxon>Pseudonocardiales</taxon>
        <taxon>Pseudonocardiaceae</taxon>
        <taxon>Actinokineospora</taxon>
    </lineage>
</organism>
<dbReference type="AlphaFoldDB" id="A0A1H0VRV3"/>
<feature type="binding site" evidence="15">
    <location>
        <position position="476"/>
    </location>
    <ligand>
        <name>Mg(2+)</name>
        <dbReference type="ChEBI" id="CHEBI:18420"/>
        <note>shared with alpha subunit</note>
    </ligand>
</feature>
<comment type="subunit">
    <text evidence="3 15">Tetramer of two alpha and two beta subunits.</text>
</comment>
<dbReference type="PANTHER" id="PTHR10947">
    <property type="entry name" value="PHENYLALANYL-TRNA SYNTHETASE BETA CHAIN AND LEUCINE-RICH REPEAT-CONTAINING PROTEIN 47"/>
    <property type="match status" value="1"/>
</dbReference>
<gene>
    <name evidence="15" type="primary">pheT</name>
    <name evidence="20" type="ORF">SAMN05192558_11545</name>
</gene>